<evidence type="ECO:0000313" key="5">
    <source>
        <dbReference type="Proteomes" id="UP000324800"/>
    </source>
</evidence>
<dbReference type="EMBL" id="SNRW01014400">
    <property type="protein sequence ID" value="KAA6371500.1"/>
    <property type="molecule type" value="Genomic_DNA"/>
</dbReference>
<feature type="non-terminal residue" evidence="4">
    <location>
        <position position="305"/>
    </location>
</feature>
<dbReference type="GO" id="GO:0005783">
    <property type="term" value="C:endoplasmic reticulum"/>
    <property type="evidence" value="ECO:0007669"/>
    <property type="project" value="TreeGrafter"/>
</dbReference>
<evidence type="ECO:0000259" key="3">
    <source>
        <dbReference type="Pfam" id="PF00501"/>
    </source>
</evidence>
<evidence type="ECO:0000256" key="2">
    <source>
        <dbReference type="ARBA" id="ARBA00022840"/>
    </source>
</evidence>
<dbReference type="GO" id="GO:0016020">
    <property type="term" value="C:membrane"/>
    <property type="evidence" value="ECO:0007669"/>
    <property type="project" value="TreeGrafter"/>
</dbReference>
<dbReference type="InterPro" id="IPR000873">
    <property type="entry name" value="AMP-dep_synth/lig_dom"/>
</dbReference>
<dbReference type="Pfam" id="PF00501">
    <property type="entry name" value="AMP-binding"/>
    <property type="match status" value="1"/>
</dbReference>
<dbReference type="AlphaFoldDB" id="A0A5J4UNE5"/>
<dbReference type="InterPro" id="IPR020845">
    <property type="entry name" value="AMP-binding_CS"/>
</dbReference>
<sequence length="305" mass="34479">MEGLTVQKLFRDTCEQFADYDRLVWREYISGTTKRGNYVFLKYKETGEVVTYFGSGLRELGLQTQDTMAAACQGLVCVPVYDSYGPAECQMIIAHSEMKVIICSYDVLGFIAEARAAYRLPLLKFVIVIDDPLRTDQSVPSGATHKFSEIVALGRTKPLPDAEITPDMLFTIVYTSGTTGQPKGAMFTHGYFKDEESSKAAIDEDHFFRTGDVGMWVFGVYRNDDDSTFKISLDSLKIIDRRKNIFKLSQCEFICAERVDDVFSEYCPFIKLIMVYEPSTASALVAFTVPDWDLLLDKEREGVEE</sequence>
<dbReference type="Gene3D" id="2.30.38.10">
    <property type="entry name" value="Luciferase, Domain 3"/>
    <property type="match status" value="1"/>
</dbReference>
<gene>
    <name evidence="4" type="ORF">EZS28_032974</name>
</gene>
<dbReference type="GO" id="GO:0004467">
    <property type="term" value="F:long-chain fatty acid-CoA ligase activity"/>
    <property type="evidence" value="ECO:0007669"/>
    <property type="project" value="TreeGrafter"/>
</dbReference>
<keyword evidence="2" id="KW-0067">ATP-binding</keyword>
<keyword evidence="1" id="KW-0547">Nucleotide-binding</keyword>
<reference evidence="4 5" key="1">
    <citation type="submission" date="2019-03" db="EMBL/GenBank/DDBJ databases">
        <title>Single cell metagenomics reveals metabolic interactions within the superorganism composed of flagellate Streblomastix strix and complex community of Bacteroidetes bacteria on its surface.</title>
        <authorList>
            <person name="Treitli S.C."/>
            <person name="Kolisko M."/>
            <person name="Husnik F."/>
            <person name="Keeling P."/>
            <person name="Hampl V."/>
        </authorList>
    </citation>
    <scope>NUCLEOTIDE SEQUENCE [LARGE SCALE GENOMIC DNA]</scope>
    <source>
        <strain evidence="4">ST1C</strain>
    </source>
</reference>
<dbReference type="PANTHER" id="PTHR43272:SF33">
    <property type="entry name" value="AMP-BINDING DOMAIN-CONTAINING PROTEIN-RELATED"/>
    <property type="match status" value="1"/>
</dbReference>
<evidence type="ECO:0000313" key="4">
    <source>
        <dbReference type="EMBL" id="KAA6371500.1"/>
    </source>
</evidence>
<feature type="domain" description="AMP-dependent synthetase/ligase" evidence="3">
    <location>
        <begin position="12"/>
        <end position="192"/>
    </location>
</feature>
<dbReference type="PANTHER" id="PTHR43272">
    <property type="entry name" value="LONG-CHAIN-FATTY-ACID--COA LIGASE"/>
    <property type="match status" value="1"/>
</dbReference>
<dbReference type="Gene3D" id="3.40.50.980">
    <property type="match status" value="1"/>
</dbReference>
<evidence type="ECO:0000256" key="1">
    <source>
        <dbReference type="ARBA" id="ARBA00022741"/>
    </source>
</evidence>
<protein>
    <submittedName>
        <fullName evidence="4">Long-chain acyl-CoA synthetase</fullName>
    </submittedName>
</protein>
<dbReference type="PROSITE" id="PS00455">
    <property type="entry name" value="AMP_BINDING"/>
    <property type="match status" value="1"/>
</dbReference>
<organism evidence="4 5">
    <name type="scientific">Streblomastix strix</name>
    <dbReference type="NCBI Taxonomy" id="222440"/>
    <lineage>
        <taxon>Eukaryota</taxon>
        <taxon>Metamonada</taxon>
        <taxon>Preaxostyla</taxon>
        <taxon>Oxymonadida</taxon>
        <taxon>Streblomastigidae</taxon>
        <taxon>Streblomastix</taxon>
    </lineage>
</organism>
<dbReference type="Proteomes" id="UP000324800">
    <property type="component" value="Unassembled WGS sequence"/>
</dbReference>
<dbReference type="OrthoDB" id="6537784at2759"/>
<comment type="caution">
    <text evidence="4">The sequence shown here is derived from an EMBL/GenBank/DDBJ whole genome shotgun (WGS) entry which is preliminary data.</text>
</comment>
<accession>A0A5J4UNE5</accession>
<dbReference type="SUPFAM" id="SSF56801">
    <property type="entry name" value="Acetyl-CoA synthetase-like"/>
    <property type="match status" value="2"/>
</dbReference>
<dbReference type="GO" id="GO:0005524">
    <property type="term" value="F:ATP binding"/>
    <property type="evidence" value="ECO:0007669"/>
    <property type="project" value="UniProtKB-KW"/>
</dbReference>
<name>A0A5J4UNE5_9EUKA</name>
<proteinExistence type="predicted"/>